<reference evidence="3 4" key="1">
    <citation type="journal article" date="2019" name="Nat. Ecol. Evol.">
        <title>Megaphylogeny resolves global patterns of mushroom evolution.</title>
        <authorList>
            <person name="Varga T."/>
            <person name="Krizsan K."/>
            <person name="Foldi C."/>
            <person name="Dima B."/>
            <person name="Sanchez-Garcia M."/>
            <person name="Sanchez-Ramirez S."/>
            <person name="Szollosi G.J."/>
            <person name="Szarkandi J.G."/>
            <person name="Papp V."/>
            <person name="Albert L."/>
            <person name="Andreopoulos W."/>
            <person name="Angelini C."/>
            <person name="Antonin V."/>
            <person name="Barry K.W."/>
            <person name="Bougher N.L."/>
            <person name="Buchanan P."/>
            <person name="Buyck B."/>
            <person name="Bense V."/>
            <person name="Catcheside P."/>
            <person name="Chovatia M."/>
            <person name="Cooper J."/>
            <person name="Damon W."/>
            <person name="Desjardin D."/>
            <person name="Finy P."/>
            <person name="Geml J."/>
            <person name="Haridas S."/>
            <person name="Hughes K."/>
            <person name="Justo A."/>
            <person name="Karasinski D."/>
            <person name="Kautmanova I."/>
            <person name="Kiss B."/>
            <person name="Kocsube S."/>
            <person name="Kotiranta H."/>
            <person name="LaButti K.M."/>
            <person name="Lechner B.E."/>
            <person name="Liimatainen K."/>
            <person name="Lipzen A."/>
            <person name="Lukacs Z."/>
            <person name="Mihaltcheva S."/>
            <person name="Morgado L.N."/>
            <person name="Niskanen T."/>
            <person name="Noordeloos M.E."/>
            <person name="Ohm R.A."/>
            <person name="Ortiz-Santana B."/>
            <person name="Ovrebo C."/>
            <person name="Racz N."/>
            <person name="Riley R."/>
            <person name="Savchenko A."/>
            <person name="Shiryaev A."/>
            <person name="Soop K."/>
            <person name="Spirin V."/>
            <person name="Szebenyi C."/>
            <person name="Tomsovsky M."/>
            <person name="Tulloss R.E."/>
            <person name="Uehling J."/>
            <person name="Grigoriev I.V."/>
            <person name="Vagvolgyi C."/>
            <person name="Papp T."/>
            <person name="Martin F.M."/>
            <person name="Miettinen O."/>
            <person name="Hibbett D.S."/>
            <person name="Nagy L.G."/>
        </authorList>
    </citation>
    <scope>NUCLEOTIDE SEQUENCE [LARGE SCALE GENOMIC DNA]</scope>
    <source>
        <strain evidence="3 4">CBS 309.79</strain>
    </source>
</reference>
<name>A0A5C3Q009_9AGAR</name>
<feature type="chain" id="PRO_5022923486" description="Extracellular membrane protein CFEM domain-containing protein" evidence="2">
    <location>
        <begin position="21"/>
        <end position="224"/>
    </location>
</feature>
<evidence type="ECO:0008006" key="5">
    <source>
        <dbReference type="Google" id="ProtNLM"/>
    </source>
</evidence>
<proteinExistence type="predicted"/>
<accession>A0A5C3Q009</accession>
<evidence type="ECO:0000313" key="3">
    <source>
        <dbReference type="EMBL" id="TFK95454.1"/>
    </source>
</evidence>
<feature type="region of interest" description="Disordered" evidence="1">
    <location>
        <begin position="155"/>
        <end position="205"/>
    </location>
</feature>
<dbReference type="AlphaFoldDB" id="A0A5C3Q009"/>
<feature type="compositionally biased region" description="Basic and acidic residues" evidence="1">
    <location>
        <begin position="196"/>
        <end position="205"/>
    </location>
</feature>
<organism evidence="3 4">
    <name type="scientific">Pterulicium gracile</name>
    <dbReference type="NCBI Taxonomy" id="1884261"/>
    <lineage>
        <taxon>Eukaryota</taxon>
        <taxon>Fungi</taxon>
        <taxon>Dikarya</taxon>
        <taxon>Basidiomycota</taxon>
        <taxon>Agaricomycotina</taxon>
        <taxon>Agaricomycetes</taxon>
        <taxon>Agaricomycetidae</taxon>
        <taxon>Agaricales</taxon>
        <taxon>Pleurotineae</taxon>
        <taxon>Pterulaceae</taxon>
        <taxon>Pterulicium</taxon>
    </lineage>
</organism>
<feature type="compositionally biased region" description="Pro residues" evidence="1">
    <location>
        <begin position="157"/>
        <end position="195"/>
    </location>
</feature>
<evidence type="ECO:0000256" key="2">
    <source>
        <dbReference type="SAM" id="SignalP"/>
    </source>
</evidence>
<keyword evidence="4" id="KW-1185">Reference proteome</keyword>
<evidence type="ECO:0000256" key="1">
    <source>
        <dbReference type="SAM" id="MobiDB-lite"/>
    </source>
</evidence>
<gene>
    <name evidence="3" type="ORF">BDV98DRAFT_659735</name>
</gene>
<protein>
    <recommendedName>
        <fullName evidence="5">Extracellular membrane protein CFEM domain-containing protein</fullName>
    </recommendedName>
</protein>
<dbReference type="EMBL" id="ML178884">
    <property type="protein sequence ID" value="TFK95454.1"/>
    <property type="molecule type" value="Genomic_DNA"/>
</dbReference>
<keyword evidence="2" id="KW-0732">Signal</keyword>
<sequence>MFFAIKTALLTLALFASSQAMRMPRPAAVSLATRNARTFVPRQLIGGRTELEAADVNQACQADCAATIADSQRANLNPQTKNNCEDDLTCICTDKSLDNLATCLQCVIDDVPDDDIAAKEILTDDSNVILADIVRACEANDIVIAPIELILEDVEDVPPPPPAEQAPSPPPTKNDAPPPPKHEVPPPPKHGAPPPPKHEAPPHVDECLVTKSELDGGKFILIRV</sequence>
<dbReference type="Proteomes" id="UP000305067">
    <property type="component" value="Unassembled WGS sequence"/>
</dbReference>
<feature type="signal peptide" evidence="2">
    <location>
        <begin position="1"/>
        <end position="20"/>
    </location>
</feature>
<evidence type="ECO:0000313" key="4">
    <source>
        <dbReference type="Proteomes" id="UP000305067"/>
    </source>
</evidence>